<protein>
    <submittedName>
        <fullName evidence="1">Uncharacterized protein</fullName>
    </submittedName>
</protein>
<proteinExistence type="predicted"/>
<dbReference type="AlphaFoldDB" id="A0A927MT86"/>
<dbReference type="RefSeq" id="WP_192750386.1">
    <property type="nucleotide sequence ID" value="NZ_BAABJL010000011.1"/>
</dbReference>
<evidence type="ECO:0000313" key="2">
    <source>
        <dbReference type="Proteomes" id="UP000638648"/>
    </source>
</evidence>
<organism evidence="1 2">
    <name type="scientific">Actinopolymorpha pittospori</name>
    <dbReference type="NCBI Taxonomy" id="648752"/>
    <lineage>
        <taxon>Bacteria</taxon>
        <taxon>Bacillati</taxon>
        <taxon>Actinomycetota</taxon>
        <taxon>Actinomycetes</taxon>
        <taxon>Propionibacteriales</taxon>
        <taxon>Actinopolymorphaceae</taxon>
        <taxon>Actinopolymorpha</taxon>
    </lineage>
</organism>
<dbReference type="EMBL" id="JADBEM010000001">
    <property type="protein sequence ID" value="MBE1606219.1"/>
    <property type="molecule type" value="Genomic_DNA"/>
</dbReference>
<sequence>MARATKAHLIEVYAERGRAYGDLKRLSLVLREEGITERYGLRVNPFQGIFQLLLVDREPNGGCTDVQLRRVLLGATHFPAT</sequence>
<comment type="caution">
    <text evidence="1">The sequence shown here is derived from an EMBL/GenBank/DDBJ whole genome shotgun (WGS) entry which is preliminary data.</text>
</comment>
<keyword evidence="2" id="KW-1185">Reference proteome</keyword>
<name>A0A927MT86_9ACTN</name>
<reference evidence="1" key="1">
    <citation type="submission" date="2020-10" db="EMBL/GenBank/DDBJ databases">
        <title>Sequencing the genomes of 1000 actinobacteria strains.</title>
        <authorList>
            <person name="Klenk H.-P."/>
        </authorList>
    </citation>
    <scope>NUCLEOTIDE SEQUENCE</scope>
    <source>
        <strain evidence="1">DSM 45354</strain>
    </source>
</reference>
<accession>A0A927MT86</accession>
<gene>
    <name evidence="1" type="ORF">HEB94_003067</name>
</gene>
<dbReference type="Proteomes" id="UP000638648">
    <property type="component" value="Unassembled WGS sequence"/>
</dbReference>
<evidence type="ECO:0000313" key="1">
    <source>
        <dbReference type="EMBL" id="MBE1606219.1"/>
    </source>
</evidence>